<keyword evidence="1" id="KW-0472">Membrane</keyword>
<dbReference type="PANTHER" id="PTHR12461">
    <property type="entry name" value="HYPOXIA-INDUCIBLE FACTOR 1 ALPHA INHIBITOR-RELATED"/>
    <property type="match status" value="1"/>
</dbReference>
<name>A0A0F6MXW8_PSEFL</name>
<feature type="transmembrane region" description="Helical" evidence="1">
    <location>
        <begin position="298"/>
        <end position="320"/>
    </location>
</feature>
<feature type="domain" description="JmjC" evidence="2">
    <location>
        <begin position="111"/>
        <end position="293"/>
    </location>
</feature>
<dbReference type="InterPro" id="IPR041667">
    <property type="entry name" value="Cupin_8"/>
</dbReference>
<organism evidence="3">
    <name type="scientific">Pseudomonas fluorescens</name>
    <dbReference type="NCBI Taxonomy" id="294"/>
    <lineage>
        <taxon>Bacteria</taxon>
        <taxon>Pseudomonadati</taxon>
        <taxon>Pseudomonadota</taxon>
        <taxon>Gammaproteobacteria</taxon>
        <taxon>Pseudomonadales</taxon>
        <taxon>Pseudomonadaceae</taxon>
        <taxon>Pseudomonas</taxon>
    </lineage>
</organism>
<dbReference type="EMBL" id="KC880158">
    <property type="protein sequence ID" value="AHL29303.1"/>
    <property type="molecule type" value="Genomic_DNA"/>
</dbReference>
<dbReference type="SMART" id="SM00558">
    <property type="entry name" value="JmjC"/>
    <property type="match status" value="1"/>
</dbReference>
<protein>
    <recommendedName>
        <fullName evidence="2">JmjC domain-containing protein</fullName>
    </recommendedName>
</protein>
<keyword evidence="1" id="KW-0812">Transmembrane</keyword>
<dbReference type="Pfam" id="PF13621">
    <property type="entry name" value="Cupin_8"/>
    <property type="match status" value="1"/>
</dbReference>
<sequence>MNMTAETDRPAVKPWSLTRFPNYAEAAAVEVIDAHAISKADFMRIYVTKNRPCLIKNAVRHWPAFTKWTDTEYLRANSPNSPVVVRSAMVSEVIGWSGPEVKAALTEQADARHRDILFHDFLDELKVEGGPLVADSCGFTEGAAFEKMKDDVAGMPFMPVLSKARRYPSYRGFLYRDSYTDWHFHATDETFMTQVIGAKEILLLPPDDASWEGLRPVIENEGYLFNIDTERFPGTRALRPTRAVVEPGDALYIPALWWHAVESIGEDFGITVAATFGTPLHINGDLRYPIARKVARTYLFTPAAPLVLGAVVYSLAYRLLHGVARLVKR</sequence>
<evidence type="ECO:0000259" key="2">
    <source>
        <dbReference type="PROSITE" id="PS51184"/>
    </source>
</evidence>
<dbReference type="AlphaFoldDB" id="A0A0F6MXW8"/>
<dbReference type="PROSITE" id="PS51184">
    <property type="entry name" value="JMJC"/>
    <property type="match status" value="1"/>
</dbReference>
<reference evidence="3" key="1">
    <citation type="journal article" date="2015" name="MBio">
        <title>Nonribosomal peptides, key biocontrol components for Pseudomonas fluorescens In5, isolated from a Greenlandic suppressive soil.</title>
        <authorList>
            <person name="Michelsen C.F."/>
            <person name="Watrous J."/>
            <person name="Glaring M.A."/>
            <person name="Kersten R."/>
            <person name="Koyama N."/>
            <person name="Dorrestein P.C."/>
            <person name="Stougaard P."/>
        </authorList>
    </citation>
    <scope>NUCLEOTIDE SEQUENCE</scope>
    <source>
        <strain evidence="3">In5</strain>
    </source>
</reference>
<accession>A0A0F6MXW8</accession>
<keyword evidence="1" id="KW-1133">Transmembrane helix</keyword>
<evidence type="ECO:0000313" key="3">
    <source>
        <dbReference type="EMBL" id="AHL29303.1"/>
    </source>
</evidence>
<dbReference type="Gene3D" id="2.60.120.650">
    <property type="entry name" value="Cupin"/>
    <property type="match status" value="1"/>
</dbReference>
<evidence type="ECO:0000256" key="1">
    <source>
        <dbReference type="SAM" id="Phobius"/>
    </source>
</evidence>
<dbReference type="InterPro" id="IPR003347">
    <property type="entry name" value="JmjC_dom"/>
</dbReference>
<dbReference type="PANTHER" id="PTHR12461:SF105">
    <property type="entry name" value="HYPOXIA-INDUCIBLE FACTOR 1-ALPHA INHIBITOR"/>
    <property type="match status" value="1"/>
</dbReference>
<dbReference type="SUPFAM" id="SSF51197">
    <property type="entry name" value="Clavaminate synthase-like"/>
    <property type="match status" value="1"/>
</dbReference>
<proteinExistence type="predicted"/>